<evidence type="ECO:0000259" key="1">
    <source>
        <dbReference type="PROSITE" id="PS50132"/>
    </source>
</evidence>
<feature type="domain" description="RGS" evidence="1">
    <location>
        <begin position="212"/>
        <end position="314"/>
    </location>
</feature>
<proteinExistence type="predicted"/>
<reference evidence="2" key="1">
    <citation type="submission" date="2022-01" db="EMBL/GenBank/DDBJ databases">
        <authorList>
            <person name="King R."/>
        </authorList>
    </citation>
    <scope>NUCLEOTIDE SEQUENCE</scope>
</reference>
<dbReference type="AlphaFoldDB" id="A0A9N9X565"/>
<dbReference type="PROSITE" id="PS50132">
    <property type="entry name" value="RGS"/>
    <property type="match status" value="2"/>
</dbReference>
<dbReference type="PANTHER" id="PTHR13155:SF1">
    <property type="entry name" value="A-KINASE ANCHOR PROTEIN 10, MITOCHONDRIAL"/>
    <property type="match status" value="1"/>
</dbReference>
<sequence>MILIKDKLFEILSFLGSSENLELATNFVFTVKTTLTCTMLKFWKRSEKNGHEKALTSSSSLHAQIVEDGNHQEKINKPVPENKLPLLSFDDEGLSDIGEFESSKENSRLSKTLQDIVCDKGALGYFIQYMESRDASSYILCWLDIDTFKLELHNYSQVVKKHMALSVSHSQIDHDSLSVSTDCDSFTADSNSLCDYSTSTLSEVKSPHDGICDRDLSDTSVKLKSLGEDISVNDKKIVQNVVDNALEIFKKYIAQEAKLNIKCSEDLRKQIMENICITEKVMSGNCFDSVQTYVYNVMDTEYFSAFLETDLFCRHQIDVLTSGGVILDDILYNETALFYFMEYLEQENQRGLLEFWIAASNFQQQLHDQKEFFDPIEAQNDAVVLYDKYFSLQALSPLGFSDKIRFAVEQNICGERGLMVDCFHLPLKIVEKALEKNHLKPFLASQLYYKYLSDLINAVQSNSYSTQIEGNKYTPSDCSSERSFSQSTFLAFEVPQNMKKSEKGSDMNIDTRELYDPDSLWKRKKFHRLSLGRISELGKYETDFEPEPDRKEFKLKNVLRKVVSSEEESKKKEEMAWQVAEMIVKDITNVTISNHKT</sequence>
<dbReference type="GO" id="GO:0005739">
    <property type="term" value="C:mitochondrion"/>
    <property type="evidence" value="ECO:0007669"/>
    <property type="project" value="TreeGrafter"/>
</dbReference>
<protein>
    <recommendedName>
        <fullName evidence="1">RGS domain-containing protein</fullName>
    </recommendedName>
</protein>
<name>A0A9N9X565_PHACE</name>
<dbReference type="SMART" id="SM00315">
    <property type="entry name" value="RGS"/>
    <property type="match status" value="2"/>
</dbReference>
<dbReference type="GO" id="GO:0008104">
    <property type="term" value="P:intracellular protein localization"/>
    <property type="evidence" value="ECO:0007669"/>
    <property type="project" value="TreeGrafter"/>
</dbReference>
<dbReference type="OrthoDB" id="5584247at2759"/>
<dbReference type="PANTHER" id="PTHR13155">
    <property type="entry name" value="A-KINASE ANCHOR PROTEINS"/>
    <property type="match status" value="1"/>
</dbReference>
<reference evidence="2" key="2">
    <citation type="submission" date="2022-10" db="EMBL/GenBank/DDBJ databases">
        <authorList>
            <consortium name="ENA_rothamsted_submissions"/>
            <consortium name="culmorum"/>
            <person name="King R."/>
        </authorList>
    </citation>
    <scope>NUCLEOTIDE SEQUENCE</scope>
</reference>
<evidence type="ECO:0000313" key="2">
    <source>
        <dbReference type="EMBL" id="CAG9819404.1"/>
    </source>
</evidence>
<dbReference type="SUPFAM" id="SSF48097">
    <property type="entry name" value="Regulator of G-protein signaling, RGS"/>
    <property type="match status" value="2"/>
</dbReference>
<dbReference type="InterPro" id="IPR052246">
    <property type="entry name" value="Cell_Polariz_PKAAnc"/>
</dbReference>
<dbReference type="Pfam" id="PF00615">
    <property type="entry name" value="RGS"/>
    <property type="match status" value="2"/>
</dbReference>
<dbReference type="Gene3D" id="1.10.167.10">
    <property type="entry name" value="Regulator of G-protein Signalling 4, domain 2"/>
    <property type="match status" value="2"/>
</dbReference>
<dbReference type="InterPro" id="IPR016137">
    <property type="entry name" value="RGS"/>
</dbReference>
<evidence type="ECO:0000313" key="3">
    <source>
        <dbReference type="Proteomes" id="UP001153737"/>
    </source>
</evidence>
<dbReference type="GO" id="GO:0005886">
    <property type="term" value="C:plasma membrane"/>
    <property type="evidence" value="ECO:0007669"/>
    <property type="project" value="TreeGrafter"/>
</dbReference>
<keyword evidence="3" id="KW-1185">Reference proteome</keyword>
<dbReference type="InterPro" id="IPR044926">
    <property type="entry name" value="RGS_subdomain_2"/>
</dbReference>
<feature type="domain" description="RGS" evidence="1">
    <location>
        <begin position="326"/>
        <end position="452"/>
    </location>
</feature>
<dbReference type="Proteomes" id="UP001153737">
    <property type="component" value="Chromosome 2"/>
</dbReference>
<dbReference type="CDD" id="cd08721">
    <property type="entry name" value="RGS_AKAP2_2"/>
    <property type="match status" value="1"/>
</dbReference>
<dbReference type="FunFam" id="1.10.167.10:FF:000005">
    <property type="entry name" value="Putative A-kinase anchor protein 10 mitochondrial"/>
    <property type="match status" value="1"/>
</dbReference>
<accession>A0A9N9X565</accession>
<organism evidence="2 3">
    <name type="scientific">Phaedon cochleariae</name>
    <name type="common">Mustard beetle</name>
    <dbReference type="NCBI Taxonomy" id="80249"/>
    <lineage>
        <taxon>Eukaryota</taxon>
        <taxon>Metazoa</taxon>
        <taxon>Ecdysozoa</taxon>
        <taxon>Arthropoda</taxon>
        <taxon>Hexapoda</taxon>
        <taxon>Insecta</taxon>
        <taxon>Pterygota</taxon>
        <taxon>Neoptera</taxon>
        <taxon>Endopterygota</taxon>
        <taxon>Coleoptera</taxon>
        <taxon>Polyphaga</taxon>
        <taxon>Cucujiformia</taxon>
        <taxon>Chrysomeloidea</taxon>
        <taxon>Chrysomelidae</taxon>
        <taxon>Chrysomelinae</taxon>
        <taxon>Chrysomelini</taxon>
        <taxon>Phaedon</taxon>
    </lineage>
</organism>
<dbReference type="EMBL" id="OU896708">
    <property type="protein sequence ID" value="CAG9819404.1"/>
    <property type="molecule type" value="Genomic_DNA"/>
</dbReference>
<dbReference type="InterPro" id="IPR036305">
    <property type="entry name" value="RGS_sf"/>
</dbReference>
<gene>
    <name evidence="2" type="ORF">PHAECO_LOCUS6552</name>
</gene>